<dbReference type="InterPro" id="IPR011006">
    <property type="entry name" value="CheY-like_superfamily"/>
</dbReference>
<evidence type="ECO:0000256" key="1">
    <source>
        <dbReference type="ARBA" id="ARBA00022553"/>
    </source>
</evidence>
<keyword evidence="3" id="KW-0175">Coiled coil</keyword>
<feature type="modified residue" description="4-aspartylphosphate" evidence="2">
    <location>
        <position position="60"/>
    </location>
</feature>
<dbReference type="PANTHER" id="PTHR44591">
    <property type="entry name" value="STRESS RESPONSE REGULATOR PROTEIN 1"/>
    <property type="match status" value="1"/>
</dbReference>
<feature type="domain" description="Response regulatory" evidence="4">
    <location>
        <begin position="4"/>
        <end position="126"/>
    </location>
</feature>
<keyword evidence="6" id="KW-1185">Reference proteome</keyword>
<name>A0A840LHT2_9BURK</name>
<dbReference type="AlphaFoldDB" id="A0A840LHT2"/>
<dbReference type="PANTHER" id="PTHR44591:SF19">
    <property type="entry name" value="TWO-COMPONENT RESPONSE REGULATOR-RELATED"/>
    <property type="match status" value="1"/>
</dbReference>
<evidence type="ECO:0000256" key="3">
    <source>
        <dbReference type="SAM" id="Coils"/>
    </source>
</evidence>
<evidence type="ECO:0000259" key="4">
    <source>
        <dbReference type="PROSITE" id="PS50110"/>
    </source>
</evidence>
<feature type="coiled-coil region" evidence="3">
    <location>
        <begin position="128"/>
        <end position="162"/>
    </location>
</feature>
<dbReference type="RefSeq" id="WP_184301754.1">
    <property type="nucleotide sequence ID" value="NZ_JACHLP010000006.1"/>
</dbReference>
<comment type="caution">
    <text evidence="5">The sequence shown here is derived from an EMBL/GenBank/DDBJ whole genome shotgun (WGS) entry which is preliminary data.</text>
</comment>
<dbReference type="SUPFAM" id="SSF52172">
    <property type="entry name" value="CheY-like"/>
    <property type="match status" value="1"/>
</dbReference>
<evidence type="ECO:0000313" key="5">
    <source>
        <dbReference type="EMBL" id="MBB4844817.1"/>
    </source>
</evidence>
<dbReference type="EMBL" id="JACHLP010000006">
    <property type="protein sequence ID" value="MBB4844817.1"/>
    <property type="molecule type" value="Genomic_DNA"/>
</dbReference>
<dbReference type="PROSITE" id="PS50110">
    <property type="entry name" value="RESPONSE_REGULATORY"/>
    <property type="match status" value="1"/>
</dbReference>
<dbReference type="Gene3D" id="3.40.50.2300">
    <property type="match status" value="1"/>
</dbReference>
<dbReference type="InterPro" id="IPR001789">
    <property type="entry name" value="Sig_transdc_resp-reg_receiver"/>
</dbReference>
<protein>
    <submittedName>
        <fullName evidence="5">Response regulator RpfG family c-di-GMP phosphodiesterase</fullName>
    </submittedName>
</protein>
<dbReference type="Pfam" id="PF00072">
    <property type="entry name" value="Response_reg"/>
    <property type="match status" value="1"/>
</dbReference>
<dbReference type="InterPro" id="IPR050595">
    <property type="entry name" value="Bact_response_regulator"/>
</dbReference>
<accession>A0A840LHT2</accession>
<gene>
    <name evidence="5" type="ORF">HNP55_003361</name>
</gene>
<dbReference type="Proteomes" id="UP000562027">
    <property type="component" value="Unassembled WGS sequence"/>
</dbReference>
<dbReference type="GO" id="GO:0000160">
    <property type="term" value="P:phosphorelay signal transduction system"/>
    <property type="evidence" value="ECO:0007669"/>
    <property type="project" value="InterPro"/>
</dbReference>
<organism evidence="5 6">
    <name type="scientific">Roseateles oligotrophus</name>
    <dbReference type="NCBI Taxonomy" id="1769250"/>
    <lineage>
        <taxon>Bacteria</taxon>
        <taxon>Pseudomonadati</taxon>
        <taxon>Pseudomonadota</taxon>
        <taxon>Betaproteobacteria</taxon>
        <taxon>Burkholderiales</taxon>
        <taxon>Sphaerotilaceae</taxon>
        <taxon>Roseateles</taxon>
    </lineage>
</organism>
<evidence type="ECO:0000256" key="2">
    <source>
        <dbReference type="PROSITE-ProRule" id="PRU00169"/>
    </source>
</evidence>
<sequence length="187" mass="21366">MTQTILLVDDEPNILYALKRLLRLGLQDAQQQPYKVESFSDPLQALRRAEECSFALAISDYRMPQMNGVQLLCGLRALQPDCARVILSGYTDLNGLTAAINEAAIQRFISKPWNDHELLCGVRELLRIRELDLENRRLADLLRQQQGQLSAQDLELRRLEQLEPGITQVQWSEDGAILLEDPGEVRW</sequence>
<dbReference type="SMART" id="SM00448">
    <property type="entry name" value="REC"/>
    <property type="match status" value="1"/>
</dbReference>
<keyword evidence="1 2" id="KW-0597">Phosphoprotein</keyword>
<evidence type="ECO:0000313" key="6">
    <source>
        <dbReference type="Proteomes" id="UP000562027"/>
    </source>
</evidence>
<proteinExistence type="predicted"/>
<reference evidence="5 6" key="1">
    <citation type="submission" date="2020-08" db="EMBL/GenBank/DDBJ databases">
        <title>Functional genomics of gut bacteria from endangered species of beetles.</title>
        <authorList>
            <person name="Carlos-Shanley C."/>
        </authorList>
    </citation>
    <scope>NUCLEOTIDE SEQUENCE [LARGE SCALE GENOMIC DNA]</scope>
    <source>
        <strain evidence="5 6">S00239</strain>
    </source>
</reference>
<dbReference type="CDD" id="cd17569">
    <property type="entry name" value="REC_HupR-like"/>
    <property type="match status" value="1"/>
</dbReference>